<accession>A0A1H7DBK6</accession>
<feature type="transmembrane region" description="Helical" evidence="12">
    <location>
        <begin position="311"/>
        <end position="331"/>
    </location>
</feature>
<dbReference type="GO" id="GO:0008982">
    <property type="term" value="F:protein-N(PI)-phosphohistidine-sugar phosphotransferase activity"/>
    <property type="evidence" value="ECO:0007669"/>
    <property type="project" value="InterPro"/>
</dbReference>
<dbReference type="Pfam" id="PF02378">
    <property type="entry name" value="PTS_EIIC"/>
    <property type="match status" value="1"/>
</dbReference>
<dbReference type="PANTHER" id="PTHR30009">
    <property type="entry name" value="CYTOCHROME C-TYPE SYNTHESIS PROTEIN AND PTS TRANSMEMBRANE COMPONENT"/>
    <property type="match status" value="1"/>
</dbReference>
<protein>
    <submittedName>
        <fullName evidence="15">PTS system, N-acetylglucosamine-specific IIC component</fullName>
    </submittedName>
</protein>
<evidence type="ECO:0000313" key="15">
    <source>
        <dbReference type="EMBL" id="SEJ96962.1"/>
    </source>
</evidence>
<keyword evidence="3" id="KW-1003">Cell membrane</keyword>
<feature type="transmembrane region" description="Helical" evidence="12">
    <location>
        <begin position="261"/>
        <end position="277"/>
    </location>
</feature>
<dbReference type="NCBIfam" id="TIGR01998">
    <property type="entry name" value="PTS-II-BC-nag"/>
    <property type="match status" value="1"/>
</dbReference>
<keyword evidence="4" id="KW-0762">Sugar transport</keyword>
<evidence type="ECO:0000256" key="12">
    <source>
        <dbReference type="SAM" id="Phobius"/>
    </source>
</evidence>
<feature type="active site" description="Phosphocysteine intermediate; for EIIB activity" evidence="11">
    <location>
        <position position="405"/>
    </location>
</feature>
<dbReference type="Proteomes" id="UP000199662">
    <property type="component" value="Unassembled WGS sequence"/>
</dbReference>
<dbReference type="PROSITE" id="PS51098">
    <property type="entry name" value="PTS_EIIB_TYPE_1"/>
    <property type="match status" value="1"/>
</dbReference>
<keyword evidence="9 12" id="KW-1133">Transmembrane helix</keyword>
<evidence type="ECO:0000256" key="9">
    <source>
        <dbReference type="ARBA" id="ARBA00022989"/>
    </source>
</evidence>
<feature type="domain" description="PTS EIIB type-1" evidence="13">
    <location>
        <begin position="383"/>
        <end position="463"/>
    </location>
</feature>
<reference evidence="15 16" key="1">
    <citation type="submission" date="2016-10" db="EMBL/GenBank/DDBJ databases">
        <authorList>
            <person name="de Groot N.N."/>
        </authorList>
    </citation>
    <scope>NUCLEOTIDE SEQUENCE [LARGE SCALE GENOMIC DNA]</scope>
    <source>
        <strain evidence="15 16">DSM 2179</strain>
    </source>
</reference>
<evidence type="ECO:0000256" key="8">
    <source>
        <dbReference type="ARBA" id="ARBA00022777"/>
    </source>
</evidence>
<feature type="transmembrane region" description="Helical" evidence="12">
    <location>
        <begin position="71"/>
        <end position="88"/>
    </location>
</feature>
<keyword evidence="5" id="KW-0808">Transferase</keyword>
<dbReference type="PROSITE" id="PS51103">
    <property type="entry name" value="PTS_EIIC_TYPE_1"/>
    <property type="match status" value="1"/>
</dbReference>
<dbReference type="InterPro" id="IPR036878">
    <property type="entry name" value="Glu_permease_IIB"/>
</dbReference>
<evidence type="ECO:0000256" key="4">
    <source>
        <dbReference type="ARBA" id="ARBA00022597"/>
    </source>
</evidence>
<dbReference type="GO" id="GO:0090563">
    <property type="term" value="F:protein-phosphocysteine-sugar phosphotransferase activity"/>
    <property type="evidence" value="ECO:0007669"/>
    <property type="project" value="TreeGrafter"/>
</dbReference>
<evidence type="ECO:0000256" key="3">
    <source>
        <dbReference type="ARBA" id="ARBA00022475"/>
    </source>
</evidence>
<keyword evidence="2" id="KW-0813">Transport</keyword>
<dbReference type="InterPro" id="IPR018113">
    <property type="entry name" value="PTrfase_EIIB_Cys"/>
</dbReference>
<dbReference type="GO" id="GO:0005886">
    <property type="term" value="C:plasma membrane"/>
    <property type="evidence" value="ECO:0007669"/>
    <property type="project" value="UniProtKB-SubCell"/>
</dbReference>
<evidence type="ECO:0000259" key="14">
    <source>
        <dbReference type="PROSITE" id="PS51103"/>
    </source>
</evidence>
<dbReference type="PROSITE" id="PS01035">
    <property type="entry name" value="PTS_EIIB_TYPE_1_CYS"/>
    <property type="match status" value="1"/>
</dbReference>
<feature type="transmembrane region" description="Helical" evidence="12">
    <location>
        <begin position="166"/>
        <end position="186"/>
    </location>
</feature>
<feature type="transmembrane region" description="Helical" evidence="12">
    <location>
        <begin position="15"/>
        <end position="33"/>
    </location>
</feature>
<dbReference type="GO" id="GO:0009401">
    <property type="term" value="P:phosphoenolpyruvate-dependent sugar phosphotransferase system"/>
    <property type="evidence" value="ECO:0007669"/>
    <property type="project" value="UniProtKB-KW"/>
</dbReference>
<feature type="transmembrane region" description="Helical" evidence="12">
    <location>
        <begin position="283"/>
        <end position="304"/>
    </location>
</feature>
<feature type="domain" description="PTS EIIC type-1" evidence="14">
    <location>
        <begin position="2"/>
        <end position="369"/>
    </location>
</feature>
<evidence type="ECO:0000259" key="13">
    <source>
        <dbReference type="PROSITE" id="PS51098"/>
    </source>
</evidence>
<feature type="transmembrane region" description="Helical" evidence="12">
    <location>
        <begin position="337"/>
        <end position="357"/>
    </location>
</feature>
<dbReference type="CDD" id="cd00212">
    <property type="entry name" value="PTS_IIB_glc"/>
    <property type="match status" value="1"/>
</dbReference>
<feature type="transmembrane region" description="Helical" evidence="12">
    <location>
        <begin position="227"/>
        <end position="249"/>
    </location>
</feature>
<evidence type="ECO:0000256" key="5">
    <source>
        <dbReference type="ARBA" id="ARBA00022679"/>
    </source>
</evidence>
<evidence type="ECO:0000256" key="11">
    <source>
        <dbReference type="PROSITE-ProRule" id="PRU00421"/>
    </source>
</evidence>
<dbReference type="InterPro" id="IPR010974">
    <property type="entry name" value="PTS_IIBC_nag"/>
</dbReference>
<keyword evidence="16" id="KW-1185">Reference proteome</keyword>
<keyword evidence="6" id="KW-0598">Phosphotransferase system</keyword>
<keyword evidence="10 12" id="KW-0472">Membrane</keyword>
<evidence type="ECO:0000256" key="2">
    <source>
        <dbReference type="ARBA" id="ARBA00022448"/>
    </source>
</evidence>
<feature type="transmembrane region" description="Helical" evidence="12">
    <location>
        <begin position="45"/>
        <end position="65"/>
    </location>
</feature>
<dbReference type="STRING" id="84035.SAMN05660742_1329"/>
<dbReference type="AlphaFoldDB" id="A0A1H7DBK6"/>
<dbReference type="FunFam" id="3.30.1360.60:FF:000001">
    <property type="entry name" value="PTS system glucose-specific IIBC component PtsG"/>
    <property type="match status" value="1"/>
</dbReference>
<evidence type="ECO:0000256" key="7">
    <source>
        <dbReference type="ARBA" id="ARBA00022692"/>
    </source>
</evidence>
<dbReference type="Gene3D" id="3.30.1360.60">
    <property type="entry name" value="Glucose permease domain IIB"/>
    <property type="match status" value="1"/>
</dbReference>
<comment type="subcellular location">
    <subcellularLocation>
        <location evidence="1">Cell membrane</location>
        <topology evidence="1">Multi-pass membrane protein</topology>
    </subcellularLocation>
</comment>
<dbReference type="Pfam" id="PF00367">
    <property type="entry name" value="PTS_EIIB"/>
    <property type="match status" value="1"/>
</dbReference>
<evidence type="ECO:0000256" key="10">
    <source>
        <dbReference type="ARBA" id="ARBA00023136"/>
    </source>
</evidence>
<dbReference type="GO" id="GO:0016301">
    <property type="term" value="F:kinase activity"/>
    <property type="evidence" value="ECO:0007669"/>
    <property type="project" value="UniProtKB-KW"/>
</dbReference>
<dbReference type="InterPro" id="IPR003352">
    <property type="entry name" value="PTS_EIIC"/>
</dbReference>
<evidence type="ECO:0000256" key="6">
    <source>
        <dbReference type="ARBA" id="ARBA00022683"/>
    </source>
</evidence>
<dbReference type="EMBL" id="FNZK01000032">
    <property type="protein sequence ID" value="SEJ96962.1"/>
    <property type="molecule type" value="Genomic_DNA"/>
</dbReference>
<organism evidence="15 16">
    <name type="scientific">Propionispira arboris</name>
    <dbReference type="NCBI Taxonomy" id="84035"/>
    <lineage>
        <taxon>Bacteria</taxon>
        <taxon>Bacillati</taxon>
        <taxon>Bacillota</taxon>
        <taxon>Negativicutes</taxon>
        <taxon>Selenomonadales</taxon>
        <taxon>Selenomonadaceae</taxon>
        <taxon>Propionispira</taxon>
    </lineage>
</organism>
<feature type="transmembrane region" description="Helical" evidence="12">
    <location>
        <begin position="133"/>
        <end position="154"/>
    </location>
</feature>
<dbReference type="SUPFAM" id="SSF55604">
    <property type="entry name" value="Glucose permease domain IIB"/>
    <property type="match status" value="1"/>
</dbReference>
<gene>
    <name evidence="15" type="ORF">SAMN05660742_1329</name>
</gene>
<dbReference type="GO" id="GO:0019866">
    <property type="term" value="C:organelle inner membrane"/>
    <property type="evidence" value="ECO:0007669"/>
    <property type="project" value="InterPro"/>
</dbReference>
<evidence type="ECO:0000313" key="16">
    <source>
        <dbReference type="Proteomes" id="UP000199662"/>
    </source>
</evidence>
<name>A0A1H7DBK6_9FIRM</name>
<dbReference type="InterPro" id="IPR050429">
    <property type="entry name" value="PTS_Glucose_EIICBA"/>
</dbReference>
<evidence type="ECO:0000256" key="1">
    <source>
        <dbReference type="ARBA" id="ARBA00004651"/>
    </source>
</evidence>
<dbReference type="GO" id="GO:0015572">
    <property type="term" value="F:N-acetylglucosamine transmembrane transporter activity"/>
    <property type="evidence" value="ECO:0007669"/>
    <property type="project" value="InterPro"/>
</dbReference>
<dbReference type="GO" id="GO:0015764">
    <property type="term" value="P:N-acetylglucosamine transport"/>
    <property type="evidence" value="ECO:0007669"/>
    <property type="project" value="TreeGrafter"/>
</dbReference>
<dbReference type="RefSeq" id="WP_091835908.1">
    <property type="nucleotide sequence ID" value="NZ_FNZK01000032.1"/>
</dbReference>
<dbReference type="InterPro" id="IPR001996">
    <property type="entry name" value="PTS_IIB_1"/>
</dbReference>
<dbReference type="NCBIfam" id="TIGR00826">
    <property type="entry name" value="EIIB_glc"/>
    <property type="match status" value="1"/>
</dbReference>
<dbReference type="PANTHER" id="PTHR30009:SF4">
    <property type="entry name" value="PTS SYSTEM N-ACETYLGLUCOSAMINE-SPECIFIC EIICBA COMPONENT"/>
    <property type="match status" value="1"/>
</dbReference>
<keyword evidence="7 12" id="KW-0812">Transmembrane</keyword>
<feature type="transmembrane region" description="Helical" evidence="12">
    <location>
        <begin position="95"/>
        <end position="113"/>
    </location>
</feature>
<dbReference type="InterPro" id="IPR013013">
    <property type="entry name" value="PTS_EIIC_1"/>
</dbReference>
<sequence>MGNWFSKLQSIGKALMLPIAVLPAAALLLRFGAPDLLNIPFIEKAGAAVFGNLALLFAIGIAVGLAKDNNGAAGLAGAIGYLILTEGLKAINPELNMSVLAGIISGIEAGVLYNRFYDIKLPEFLGFFGGRRFVPIITALVSIVLAGIFGVIWAPIQVFIHSLGEWIIGAGVVGTFVYGVLNRLLIPVGLHHILNSFIWFVFGNYTDAAGKVATGDLNRFFAGDPHAGMFMAGFYIIFMFGMPAVAFAMYRAAKPENRSKVAGVLISVAFTAFLTGITEPIEFMFMFLAPGLYAVHAILTGLALSVVYSFGVLHGFGFSAGLIDYLLNWGLATKPALIIPIGLVFAVIYYVIFSWAIRHFDIPTIGRYDTEDDNKAGDNTNIDAYTKQIVAHLGGTENLEAVSSCITRLRLTVKDAAQVDEAALKALGAAGVIKKGQNVQVVVGTRAELIANEMNALVKQEKK</sequence>
<keyword evidence="8" id="KW-0418">Kinase</keyword>
<proteinExistence type="predicted"/>